<evidence type="ECO:0000256" key="2">
    <source>
        <dbReference type="SAM" id="Phobius"/>
    </source>
</evidence>
<feature type="transmembrane region" description="Helical" evidence="2">
    <location>
        <begin position="381"/>
        <end position="403"/>
    </location>
</feature>
<feature type="compositionally biased region" description="Low complexity" evidence="1">
    <location>
        <begin position="273"/>
        <end position="284"/>
    </location>
</feature>
<dbReference type="InterPro" id="IPR024382">
    <property type="entry name" value="Vps3844_C"/>
</dbReference>
<evidence type="ECO:0000259" key="4">
    <source>
        <dbReference type="Pfam" id="PF12955"/>
    </source>
</evidence>
<feature type="chain" id="PRO_5025646330" evidence="3">
    <location>
        <begin position="19"/>
        <end position="424"/>
    </location>
</feature>
<evidence type="ECO:0000313" key="6">
    <source>
        <dbReference type="EMBL" id="KAF2459847.1"/>
    </source>
</evidence>
<dbReference type="OrthoDB" id="5583277at2759"/>
<dbReference type="PANTHER" id="PTHR36853">
    <property type="entry name" value="EXPRESSED PROTEIN"/>
    <property type="match status" value="1"/>
</dbReference>
<evidence type="ECO:0000256" key="1">
    <source>
        <dbReference type="SAM" id="MobiDB-lite"/>
    </source>
</evidence>
<keyword evidence="2" id="KW-0472">Membrane</keyword>
<feature type="region of interest" description="Disordered" evidence="1">
    <location>
        <begin position="267"/>
        <end position="298"/>
    </location>
</feature>
<reference evidence="6" key="1">
    <citation type="journal article" date="2020" name="Stud. Mycol.">
        <title>101 Dothideomycetes genomes: a test case for predicting lifestyles and emergence of pathogens.</title>
        <authorList>
            <person name="Haridas S."/>
            <person name="Albert R."/>
            <person name="Binder M."/>
            <person name="Bloem J."/>
            <person name="Labutti K."/>
            <person name="Salamov A."/>
            <person name="Andreopoulos B."/>
            <person name="Baker S."/>
            <person name="Barry K."/>
            <person name="Bills G."/>
            <person name="Bluhm B."/>
            <person name="Cannon C."/>
            <person name="Castanera R."/>
            <person name="Culley D."/>
            <person name="Daum C."/>
            <person name="Ezra D."/>
            <person name="Gonzalez J."/>
            <person name="Henrissat B."/>
            <person name="Kuo A."/>
            <person name="Liang C."/>
            <person name="Lipzen A."/>
            <person name="Lutzoni F."/>
            <person name="Magnuson J."/>
            <person name="Mondo S."/>
            <person name="Nolan M."/>
            <person name="Ohm R."/>
            <person name="Pangilinan J."/>
            <person name="Park H.-J."/>
            <person name="Ramirez L."/>
            <person name="Alfaro M."/>
            <person name="Sun H."/>
            <person name="Tritt A."/>
            <person name="Yoshinaga Y."/>
            <person name="Zwiers L.-H."/>
            <person name="Turgeon B."/>
            <person name="Goodwin S."/>
            <person name="Spatafora J."/>
            <person name="Crous P."/>
            <person name="Grigoriev I."/>
        </authorList>
    </citation>
    <scope>NUCLEOTIDE SEQUENCE</scope>
    <source>
        <strain evidence="6">ATCC 16933</strain>
    </source>
</reference>
<protein>
    <submittedName>
        <fullName evidence="6">Uncharacterized protein</fullName>
    </submittedName>
</protein>
<evidence type="ECO:0000313" key="7">
    <source>
        <dbReference type="Proteomes" id="UP000799766"/>
    </source>
</evidence>
<dbReference type="InterPro" id="IPR049205">
    <property type="entry name" value="Vps3844_N"/>
</dbReference>
<organism evidence="6 7">
    <name type="scientific">Lineolata rhizophorae</name>
    <dbReference type="NCBI Taxonomy" id="578093"/>
    <lineage>
        <taxon>Eukaryota</taxon>
        <taxon>Fungi</taxon>
        <taxon>Dikarya</taxon>
        <taxon>Ascomycota</taxon>
        <taxon>Pezizomycotina</taxon>
        <taxon>Dothideomycetes</taxon>
        <taxon>Dothideomycetes incertae sedis</taxon>
        <taxon>Lineolatales</taxon>
        <taxon>Lineolataceae</taxon>
        <taxon>Lineolata</taxon>
    </lineage>
</organism>
<feature type="domain" description="Vacuolar sorting protein Vps3844 N-terminal" evidence="5">
    <location>
        <begin position="47"/>
        <end position="146"/>
    </location>
</feature>
<dbReference type="PANTHER" id="PTHR36853:SF1">
    <property type="entry name" value="DUF3844 DOMAIN-CONTAINING PROTEIN"/>
    <property type="match status" value="1"/>
</dbReference>
<dbReference type="AlphaFoldDB" id="A0A6A6P7S1"/>
<sequence>MKANPSLLLPALSGVVAAAGSTVGQLFLFDPETSPSRQQSNSAATIIDPETARLIYAQRLGLSEFHGLGDVDDAVLQQINDFGGRQRQLFGGEDEHRQEQRVFVVVEAVEHATGLVAQLDTLTKVEMQNPPPSADTSLLLHDLAMQAAFLSDSIDSLSEDPDPSLSEILEEGREAAHDTLAQHQGVSLLHIRKLESLYNTQQYTGATTTISHTLSALTSYCEREGFPLTIALMPPSSTAAKKRNDSPYGTYQMPGAAAAGFKQRRLEAPLTESSSAPSPSVKLSPTEDDSAPAQNLADADSPLRGIIPACFASQSACESATRNCTGHGSCSLKYDNKEIDEKVCYACVCDKAEVRENPDGSVKTTHFGGPACQKKNVVMPFWLLAGFTVGLVATVSWGIGLLYSMGNEELPSVIGAGVSGPRAK</sequence>
<feature type="domain" description="Vacuolar sorting protein Vps3844 C-terminal" evidence="4">
    <location>
        <begin position="310"/>
        <end position="416"/>
    </location>
</feature>
<dbReference type="Proteomes" id="UP000799766">
    <property type="component" value="Unassembled WGS sequence"/>
</dbReference>
<accession>A0A6A6P7S1</accession>
<name>A0A6A6P7S1_9PEZI</name>
<dbReference type="EMBL" id="MU001674">
    <property type="protein sequence ID" value="KAF2459847.1"/>
    <property type="molecule type" value="Genomic_DNA"/>
</dbReference>
<proteinExistence type="predicted"/>
<dbReference type="GO" id="GO:0005783">
    <property type="term" value="C:endoplasmic reticulum"/>
    <property type="evidence" value="ECO:0007669"/>
    <property type="project" value="TreeGrafter"/>
</dbReference>
<gene>
    <name evidence="6" type="ORF">BDY21DRAFT_336650</name>
</gene>
<keyword evidence="2" id="KW-0812">Transmembrane</keyword>
<dbReference type="Pfam" id="PF12955">
    <property type="entry name" value="Vps3844_C"/>
    <property type="match status" value="1"/>
</dbReference>
<dbReference type="InterPro" id="IPR053065">
    <property type="entry name" value="Archenteron_Induction-Rel"/>
</dbReference>
<feature type="signal peptide" evidence="3">
    <location>
        <begin position="1"/>
        <end position="18"/>
    </location>
</feature>
<keyword evidence="3" id="KW-0732">Signal</keyword>
<evidence type="ECO:0000259" key="5">
    <source>
        <dbReference type="Pfam" id="PF21656"/>
    </source>
</evidence>
<keyword evidence="7" id="KW-1185">Reference proteome</keyword>
<keyword evidence="2" id="KW-1133">Transmembrane helix</keyword>
<evidence type="ECO:0000256" key="3">
    <source>
        <dbReference type="SAM" id="SignalP"/>
    </source>
</evidence>
<dbReference type="Pfam" id="PF21656">
    <property type="entry name" value="DUF6859"/>
    <property type="match status" value="1"/>
</dbReference>